<reference evidence="1" key="1">
    <citation type="submission" date="2023-07" db="EMBL/GenBank/DDBJ databases">
        <title>Black Yeasts Isolated from many extreme environments.</title>
        <authorList>
            <person name="Coleine C."/>
            <person name="Stajich J.E."/>
            <person name="Selbmann L."/>
        </authorList>
    </citation>
    <scope>NUCLEOTIDE SEQUENCE</scope>
    <source>
        <strain evidence="1">CCFEE 5714</strain>
    </source>
</reference>
<evidence type="ECO:0000313" key="1">
    <source>
        <dbReference type="EMBL" id="KAK3709807.1"/>
    </source>
</evidence>
<name>A0ACC3N5X8_9PEZI</name>
<accession>A0ACC3N5X8</accession>
<dbReference type="Proteomes" id="UP001281147">
    <property type="component" value="Unassembled WGS sequence"/>
</dbReference>
<gene>
    <name evidence="1" type="ORF">LTR37_010635</name>
</gene>
<evidence type="ECO:0000313" key="2">
    <source>
        <dbReference type="Proteomes" id="UP001281147"/>
    </source>
</evidence>
<protein>
    <submittedName>
        <fullName evidence="1">Uncharacterized protein</fullName>
    </submittedName>
</protein>
<dbReference type="EMBL" id="JAUTXU010000089">
    <property type="protein sequence ID" value="KAK3709807.1"/>
    <property type="molecule type" value="Genomic_DNA"/>
</dbReference>
<organism evidence="1 2">
    <name type="scientific">Vermiconidia calcicola</name>
    <dbReference type="NCBI Taxonomy" id="1690605"/>
    <lineage>
        <taxon>Eukaryota</taxon>
        <taxon>Fungi</taxon>
        <taxon>Dikarya</taxon>
        <taxon>Ascomycota</taxon>
        <taxon>Pezizomycotina</taxon>
        <taxon>Dothideomycetes</taxon>
        <taxon>Dothideomycetidae</taxon>
        <taxon>Mycosphaerellales</taxon>
        <taxon>Extremaceae</taxon>
        <taxon>Vermiconidia</taxon>
    </lineage>
</organism>
<comment type="caution">
    <text evidence="1">The sequence shown here is derived from an EMBL/GenBank/DDBJ whole genome shotgun (WGS) entry which is preliminary data.</text>
</comment>
<keyword evidence="2" id="KW-1185">Reference proteome</keyword>
<proteinExistence type="predicted"/>
<sequence>MARYSSQRGATTFEDYGLITATAYIFGDSSAFRSATNRLITHVREPYSGMRNLPQMGDVFSPQLLLALTELREAVRGKITKELPQIGMPECDVKFCNNHDEAYYSWLIDEFEVKYWPPNLWDDFSIASVVRILRQPDTIQRDSPSCVHTSAISGVSPADFQHLATDIVEASRGLCLRCVKEDRADHAQSCILPEHSERY</sequence>